<evidence type="ECO:0000313" key="3">
    <source>
        <dbReference type="Proteomes" id="UP000006718"/>
    </source>
</evidence>
<protein>
    <submittedName>
        <fullName evidence="2">LEM domain containing 1</fullName>
    </submittedName>
</protein>
<dbReference type="Proteomes" id="UP000006718">
    <property type="component" value="Chromosome 1"/>
</dbReference>
<dbReference type="ExpressionAtlas" id="F7GMF0">
    <property type="expression patterns" value="baseline"/>
</dbReference>
<dbReference type="PANTHER" id="PTHR12019:SF12">
    <property type="entry name" value="LEM DOMAIN-CONTAINING PROTEIN 1"/>
    <property type="match status" value="1"/>
</dbReference>
<keyword evidence="3" id="KW-1185">Reference proteome</keyword>
<sequence length="361" mass="40136">MPTTPISFQFSDLLGERPQPHKGEPQDLPHAFQRLRSPREAEGRNFFPALRASGDSSQGFYHQKRGQTSITMVDVKCLSDCKLQNQLEKLGFSPGPILPSTRKLYEKKLVQLLVSPPCAPPVMNGPRELDGAQDSDDSEELNIILQGNIILSTEKSKKLKKNPVFEIQERQEEIVEINPEYNDSKMIIKFGQNAIPKLQGHPCLLTSPSPAWPEASTTKPKAVDTYCLDYKPSKGRRWAAKAPSTRITYGTITKKRGYCAEDQTIESWKEEGFPMGLKLAVLAPPQRREKSAIVGLGLRCIFALCITGSVAKDSPFLSSLHSLPSGRGVRLPKSSFCWLVSMVVIVCVCERVRPLTRSLCS</sequence>
<dbReference type="VGNC" id="VGNC:99999">
    <property type="gene designation" value="LEMD1"/>
</dbReference>
<dbReference type="FunCoup" id="F7GMF0">
    <property type="interactions" value="6"/>
</dbReference>
<feature type="domain" description="LEM" evidence="1">
    <location>
        <begin position="72"/>
        <end position="116"/>
    </location>
</feature>
<dbReference type="FunFam" id="1.10.720.40:FF:000001">
    <property type="entry name" value="LEM domain containing 2, isoform CRA_a"/>
    <property type="match status" value="1"/>
</dbReference>
<accession>F7GMF0</accession>
<dbReference type="HOGENOM" id="CLU_3146983_0_0_1"/>
<dbReference type="PANTHER" id="PTHR12019">
    <property type="entry name" value="LAMINA-ASSOCIATED POLYPEPTIDE THYMOPOIETIN"/>
    <property type="match status" value="1"/>
</dbReference>
<gene>
    <name evidence="2 4" type="primary">LEMD1</name>
</gene>
<evidence type="ECO:0000313" key="2">
    <source>
        <dbReference type="Ensembl" id="ENSMMUP00000038163.3"/>
    </source>
</evidence>
<reference evidence="2" key="2">
    <citation type="submission" date="2019-01" db="EMBL/GenBank/DDBJ databases">
        <authorList>
            <person name="Graves T."/>
            <person name="Eichler E.E."/>
            <person name="Wilson R.K."/>
        </authorList>
    </citation>
    <scope>NUCLEOTIDE SEQUENCE [LARGE SCALE GENOMIC DNA]</scope>
    <source>
        <strain evidence="2">17573</strain>
    </source>
</reference>
<organism evidence="2 3">
    <name type="scientific">Macaca mulatta</name>
    <name type="common">Rhesus macaque</name>
    <dbReference type="NCBI Taxonomy" id="9544"/>
    <lineage>
        <taxon>Eukaryota</taxon>
        <taxon>Metazoa</taxon>
        <taxon>Chordata</taxon>
        <taxon>Craniata</taxon>
        <taxon>Vertebrata</taxon>
        <taxon>Euteleostomi</taxon>
        <taxon>Mammalia</taxon>
        <taxon>Eutheria</taxon>
        <taxon>Euarchontoglires</taxon>
        <taxon>Primates</taxon>
        <taxon>Haplorrhini</taxon>
        <taxon>Catarrhini</taxon>
        <taxon>Cercopithecidae</taxon>
        <taxon>Cercopithecinae</taxon>
        <taxon>Macaca</taxon>
    </lineage>
</organism>
<dbReference type="Ensembl" id="ENSMMUT00000045147.3">
    <property type="protein sequence ID" value="ENSMMUP00000038163.3"/>
    <property type="gene ID" value="ENSMMUG00000004100.4"/>
</dbReference>
<proteinExistence type="predicted"/>
<dbReference type="InterPro" id="IPR003887">
    <property type="entry name" value="LEM_dom"/>
</dbReference>
<reference evidence="2" key="4">
    <citation type="submission" date="2025-09" db="UniProtKB">
        <authorList>
            <consortium name="Ensembl"/>
        </authorList>
    </citation>
    <scope>IDENTIFICATION</scope>
    <source>
        <strain evidence="2">17573</strain>
    </source>
</reference>
<dbReference type="VEuPathDB" id="HostDB:ENSMMUG00000004100"/>
<dbReference type="Bgee" id="ENSMMUG00000004100">
    <property type="expression patterns" value="Expressed in spermatid and 13 other cell types or tissues"/>
</dbReference>
<dbReference type="SMR" id="F7GMF0"/>
<dbReference type="InterPro" id="IPR011015">
    <property type="entry name" value="LEM/LEM-like_dom_sf"/>
</dbReference>
<dbReference type="InParanoid" id="F7GMF0"/>
<name>F7GMF0_MACMU</name>
<dbReference type="GeneTree" id="ENSGT00940000154098"/>
<dbReference type="InterPro" id="IPR051656">
    <property type="entry name" value="LEM_domain"/>
</dbReference>
<dbReference type="AlphaFoldDB" id="F7GMF0"/>
<evidence type="ECO:0000259" key="1">
    <source>
        <dbReference type="PROSITE" id="PS50954"/>
    </source>
</evidence>
<dbReference type="CDD" id="cd12940">
    <property type="entry name" value="LEM_LAP2_LEMD1"/>
    <property type="match status" value="1"/>
</dbReference>
<evidence type="ECO:0000313" key="4">
    <source>
        <dbReference type="VGNC" id="VGNC:99999"/>
    </source>
</evidence>
<dbReference type="PROSITE" id="PS50954">
    <property type="entry name" value="LEM"/>
    <property type="match status" value="1"/>
</dbReference>
<dbReference type="Pfam" id="PF03020">
    <property type="entry name" value="LEM"/>
    <property type="match status" value="1"/>
</dbReference>
<dbReference type="SMART" id="SM00540">
    <property type="entry name" value="LEM"/>
    <property type="match status" value="1"/>
</dbReference>
<dbReference type="Gene3D" id="1.10.720.40">
    <property type="match status" value="1"/>
</dbReference>
<dbReference type="SUPFAM" id="SSF63451">
    <property type="entry name" value="LEM domain"/>
    <property type="match status" value="1"/>
</dbReference>
<reference evidence="3" key="1">
    <citation type="journal article" date="2007" name="Science">
        <title>Evolutionary and biomedical insights from the rhesus macaque genome.</title>
        <authorList>
            <person name="Gibbs R.A."/>
            <person name="Rogers J."/>
            <person name="Katze M.G."/>
            <person name="Bumgarner R."/>
            <person name="Weinstock G.M."/>
            <person name="Mardis E.R."/>
            <person name="Remington K.A."/>
            <person name="Strausberg R.L."/>
            <person name="Venter J.C."/>
            <person name="Wilson R.K."/>
            <person name="Batzer M.A."/>
            <person name="Bustamante C.D."/>
            <person name="Eichler E.E."/>
            <person name="Hahn M.W."/>
            <person name="Hardison R.C."/>
            <person name="Makova K.D."/>
            <person name="Miller W."/>
            <person name="Milosavljevic A."/>
            <person name="Palermo R.E."/>
            <person name="Siepel A."/>
            <person name="Sikela J.M."/>
            <person name="Attaway T."/>
            <person name="Bell S."/>
            <person name="Bernard K.E."/>
            <person name="Buhay C.J."/>
            <person name="Chandrabose M.N."/>
            <person name="Dao M."/>
            <person name="Davis C."/>
            <person name="Delehaunty K.D."/>
            <person name="Ding Y."/>
            <person name="Dinh H.H."/>
            <person name="Dugan-Rocha S."/>
            <person name="Fulton L.A."/>
            <person name="Gabisi R.A."/>
            <person name="Garner T.T."/>
            <person name="Godfrey J."/>
            <person name="Hawes A.C."/>
            <person name="Hernandez J."/>
            <person name="Hines S."/>
            <person name="Holder M."/>
            <person name="Hume J."/>
            <person name="Jhangiani S.N."/>
            <person name="Joshi V."/>
            <person name="Khan Z.M."/>
            <person name="Kirkness E.F."/>
            <person name="Cree A."/>
            <person name="Fowler R.G."/>
            <person name="Lee S."/>
            <person name="Lewis L.R."/>
            <person name="Li Z."/>
            <person name="Liu Y.-S."/>
            <person name="Moore S.M."/>
            <person name="Muzny D."/>
            <person name="Nazareth L.V."/>
            <person name="Ngo D.N."/>
            <person name="Okwuonu G.O."/>
            <person name="Pai G."/>
            <person name="Parker D."/>
            <person name="Paul H.A."/>
            <person name="Pfannkoch C."/>
            <person name="Pohl C.S."/>
            <person name="Rogers Y.-H.C."/>
            <person name="Ruiz S.J."/>
            <person name="Sabo A."/>
            <person name="Santibanez J."/>
            <person name="Schneider B.W."/>
            <person name="Smith S.M."/>
            <person name="Sodergren E."/>
            <person name="Svatek A.F."/>
            <person name="Utterback T.R."/>
            <person name="Vattathil S."/>
            <person name="Warren W."/>
            <person name="White C.S."/>
            <person name="Chinwalla A.T."/>
            <person name="Feng Y."/>
            <person name="Halpern A.L."/>
            <person name="Hillier L.W."/>
            <person name="Huang X."/>
            <person name="Minx P."/>
            <person name="Nelson J.O."/>
            <person name="Pepin K.H."/>
            <person name="Qin X."/>
            <person name="Sutton G.G."/>
            <person name="Venter E."/>
            <person name="Walenz B.P."/>
            <person name="Wallis J.W."/>
            <person name="Worley K.C."/>
            <person name="Yang S.-P."/>
            <person name="Jones S.M."/>
            <person name="Marra M.A."/>
            <person name="Rocchi M."/>
            <person name="Schein J.E."/>
            <person name="Baertsch R."/>
            <person name="Clarke L."/>
            <person name="Csuros M."/>
            <person name="Glasscock J."/>
            <person name="Harris R.A."/>
            <person name="Havlak P."/>
            <person name="Jackson A.R."/>
            <person name="Jiang H."/>
            <person name="Liu Y."/>
            <person name="Messina D.N."/>
            <person name="Shen Y."/>
            <person name="Song H.X.-Z."/>
            <person name="Wylie T."/>
            <person name="Zhang L."/>
            <person name="Birney E."/>
            <person name="Han K."/>
            <person name="Konkel M.K."/>
            <person name="Lee J."/>
            <person name="Smit A.F.A."/>
            <person name="Ullmer B."/>
            <person name="Wang H."/>
            <person name="Xing J."/>
            <person name="Burhans R."/>
            <person name="Cheng Z."/>
            <person name="Karro J.E."/>
            <person name="Ma J."/>
            <person name="Raney B."/>
            <person name="She X."/>
            <person name="Cox M.J."/>
            <person name="Demuth J.P."/>
            <person name="Dumas L.J."/>
            <person name="Han S.-G."/>
            <person name="Hopkins J."/>
            <person name="Karimpour-Fard A."/>
            <person name="Kim Y.H."/>
            <person name="Pollack J.R."/>
            <person name="Vinar T."/>
            <person name="Addo-Quaye C."/>
            <person name="Degenhardt J."/>
            <person name="Denby A."/>
            <person name="Hubisz M.J."/>
            <person name="Indap A."/>
            <person name="Kosiol C."/>
            <person name="Lahn B.T."/>
            <person name="Lawson H.A."/>
            <person name="Marklein A."/>
            <person name="Nielsen R."/>
            <person name="Vallender E.J."/>
            <person name="Clark A.G."/>
            <person name="Ferguson B."/>
            <person name="Hernandez R.D."/>
            <person name="Hirani K."/>
            <person name="Kehrer-Sawatzki H."/>
            <person name="Kolb J."/>
            <person name="Patil S."/>
            <person name="Pu L.-L."/>
            <person name="Ren Y."/>
            <person name="Smith D.G."/>
            <person name="Wheeler D.A."/>
            <person name="Schenck I."/>
            <person name="Ball E.V."/>
            <person name="Chen R."/>
            <person name="Cooper D.N."/>
            <person name="Giardine B."/>
            <person name="Hsu F."/>
            <person name="Kent W.J."/>
            <person name="Lesk A."/>
            <person name="Nelson D.L."/>
            <person name="O'brien W.E."/>
            <person name="Pruefer K."/>
            <person name="Stenson P.D."/>
            <person name="Wallace J.C."/>
            <person name="Ke H."/>
            <person name="Liu X.-M."/>
            <person name="Wang P."/>
            <person name="Xiang A.P."/>
            <person name="Yang F."/>
            <person name="Barber G.P."/>
            <person name="Haussler D."/>
            <person name="Karolchik D."/>
            <person name="Kern A.D."/>
            <person name="Kuhn R.M."/>
            <person name="Smith K.E."/>
            <person name="Zwieg A.S."/>
        </authorList>
    </citation>
    <scope>NUCLEOTIDE SEQUENCE [LARGE SCALE GENOMIC DNA]</scope>
    <source>
        <strain evidence="3">17573</strain>
    </source>
</reference>
<reference evidence="2" key="3">
    <citation type="submission" date="2025-08" db="UniProtKB">
        <authorList>
            <consortium name="Ensembl"/>
        </authorList>
    </citation>
    <scope>IDENTIFICATION</scope>
    <source>
        <strain evidence="2">17573</strain>
    </source>
</reference>